<dbReference type="PANTHER" id="PTHR46797">
    <property type="entry name" value="HTH-TYPE TRANSCRIPTIONAL REGULATOR"/>
    <property type="match status" value="1"/>
</dbReference>
<dbReference type="Proteomes" id="UP001605989">
    <property type="component" value="Unassembled WGS sequence"/>
</dbReference>
<keyword evidence="4" id="KW-1185">Reference proteome</keyword>
<dbReference type="SUPFAM" id="SSF47413">
    <property type="entry name" value="lambda repressor-like DNA-binding domains"/>
    <property type="match status" value="1"/>
</dbReference>
<dbReference type="PANTHER" id="PTHR46797:SF1">
    <property type="entry name" value="METHYLPHOSPHONATE SYNTHASE"/>
    <property type="match status" value="1"/>
</dbReference>
<dbReference type="PROSITE" id="PS50943">
    <property type="entry name" value="HTH_CROC1"/>
    <property type="match status" value="1"/>
</dbReference>
<evidence type="ECO:0000313" key="3">
    <source>
        <dbReference type="EMBL" id="MFG6272038.1"/>
    </source>
</evidence>
<dbReference type="Pfam" id="PF01381">
    <property type="entry name" value="HTH_3"/>
    <property type="match status" value="1"/>
</dbReference>
<dbReference type="CDD" id="cd00093">
    <property type="entry name" value="HTH_XRE"/>
    <property type="match status" value="1"/>
</dbReference>
<protein>
    <submittedName>
        <fullName evidence="3">Helix-turn-helix domain-containing protein</fullName>
    </submittedName>
</protein>
<evidence type="ECO:0000259" key="2">
    <source>
        <dbReference type="PROSITE" id="PS50943"/>
    </source>
</evidence>
<evidence type="ECO:0000313" key="4">
    <source>
        <dbReference type="Proteomes" id="UP001605989"/>
    </source>
</evidence>
<sequence>MEIGTRIKTLRKEANLTVDELAKKIGKNRATIYRYENGDIKDLPISILESLALALNTTPAYLMGWTKDVSQESLFSQVYIKLLEKNPDLYDAIRLYTALDNLDRSEIRGEMKGMLHAKKYYLIK</sequence>
<keyword evidence="1" id="KW-0238">DNA-binding</keyword>
<dbReference type="InterPro" id="IPR050807">
    <property type="entry name" value="TransReg_Diox_bact_type"/>
</dbReference>
<dbReference type="InterPro" id="IPR001387">
    <property type="entry name" value="Cro/C1-type_HTH"/>
</dbReference>
<evidence type="ECO:0000256" key="1">
    <source>
        <dbReference type="ARBA" id="ARBA00023125"/>
    </source>
</evidence>
<organism evidence="3 4">
    <name type="scientific">Megasphaera hexanoica</name>
    <dbReference type="NCBI Taxonomy" id="1675036"/>
    <lineage>
        <taxon>Bacteria</taxon>
        <taxon>Bacillati</taxon>
        <taxon>Bacillota</taxon>
        <taxon>Negativicutes</taxon>
        <taxon>Veillonellales</taxon>
        <taxon>Veillonellaceae</taxon>
        <taxon>Megasphaera</taxon>
    </lineage>
</organism>
<feature type="domain" description="HTH cro/C1-type" evidence="2">
    <location>
        <begin position="7"/>
        <end position="62"/>
    </location>
</feature>
<dbReference type="InterPro" id="IPR010982">
    <property type="entry name" value="Lambda_DNA-bd_dom_sf"/>
</dbReference>
<dbReference type="SMART" id="SM00530">
    <property type="entry name" value="HTH_XRE"/>
    <property type="match status" value="1"/>
</dbReference>
<gene>
    <name evidence="3" type="ORF">ACGTZG_02410</name>
</gene>
<name>A0ABW7DKZ9_9FIRM</name>
<dbReference type="RefSeq" id="WP_113856302.1">
    <property type="nucleotide sequence ID" value="NZ_CP011940.1"/>
</dbReference>
<proteinExistence type="predicted"/>
<accession>A0ABW7DKZ9</accession>
<dbReference type="Gene3D" id="1.10.260.40">
    <property type="entry name" value="lambda repressor-like DNA-binding domains"/>
    <property type="match status" value="1"/>
</dbReference>
<dbReference type="EMBL" id="JBIEKR010000002">
    <property type="protein sequence ID" value="MFG6272038.1"/>
    <property type="molecule type" value="Genomic_DNA"/>
</dbReference>
<reference evidence="3 4" key="1">
    <citation type="submission" date="2024-10" db="EMBL/GenBank/DDBJ databases">
        <authorList>
            <person name="Sang B.-I."/>
            <person name="Prabhaharan D."/>
        </authorList>
    </citation>
    <scope>NUCLEOTIDE SEQUENCE [LARGE SCALE GENOMIC DNA]</scope>
    <source>
        <strain evidence="3 4">MH</strain>
    </source>
</reference>
<comment type="caution">
    <text evidence="3">The sequence shown here is derived from an EMBL/GenBank/DDBJ whole genome shotgun (WGS) entry which is preliminary data.</text>
</comment>